<sequence length="145" mass="15252">MALKETTTRTALEKTSDVSEATIEATNSSGMRKSDHIEAGPAALVSRSGGNSGGNSVELEDDEADDGEEKSGSSDEDNEVDDGQEKSNASDEDDEGEEKSAASDENDEGEENSATSDKEDEGEESEEEVGEKGVANNVEESVMRP</sequence>
<evidence type="ECO:0000313" key="3">
    <source>
        <dbReference type="Proteomes" id="UP000886595"/>
    </source>
</evidence>
<dbReference type="AlphaFoldDB" id="A0A8X7V5V1"/>
<gene>
    <name evidence="2" type="ORF">Bca52824_033196</name>
</gene>
<proteinExistence type="predicted"/>
<keyword evidence="3" id="KW-1185">Reference proteome</keyword>
<evidence type="ECO:0000313" key="2">
    <source>
        <dbReference type="EMBL" id="KAG2304545.1"/>
    </source>
</evidence>
<evidence type="ECO:0000256" key="1">
    <source>
        <dbReference type="SAM" id="MobiDB-lite"/>
    </source>
</evidence>
<dbReference type="Proteomes" id="UP000886595">
    <property type="component" value="Unassembled WGS sequence"/>
</dbReference>
<feature type="region of interest" description="Disordered" evidence="1">
    <location>
        <begin position="1"/>
        <end position="145"/>
    </location>
</feature>
<protein>
    <submittedName>
        <fullName evidence="2">Uncharacterized protein</fullName>
    </submittedName>
</protein>
<feature type="compositionally biased region" description="Acidic residues" evidence="1">
    <location>
        <begin position="58"/>
        <end position="82"/>
    </location>
</feature>
<dbReference type="EMBL" id="JAAMPC010000007">
    <property type="protein sequence ID" value="KAG2304545.1"/>
    <property type="molecule type" value="Genomic_DNA"/>
</dbReference>
<reference evidence="2 3" key="1">
    <citation type="submission" date="2020-02" db="EMBL/GenBank/DDBJ databases">
        <authorList>
            <person name="Ma Q."/>
            <person name="Huang Y."/>
            <person name="Song X."/>
            <person name="Pei D."/>
        </authorList>
    </citation>
    <scope>NUCLEOTIDE SEQUENCE [LARGE SCALE GENOMIC DNA]</scope>
    <source>
        <strain evidence="2">Sxm20200214</strain>
        <tissue evidence="2">Leaf</tissue>
    </source>
</reference>
<organism evidence="2 3">
    <name type="scientific">Brassica carinata</name>
    <name type="common">Ethiopian mustard</name>
    <name type="synonym">Abyssinian cabbage</name>
    <dbReference type="NCBI Taxonomy" id="52824"/>
    <lineage>
        <taxon>Eukaryota</taxon>
        <taxon>Viridiplantae</taxon>
        <taxon>Streptophyta</taxon>
        <taxon>Embryophyta</taxon>
        <taxon>Tracheophyta</taxon>
        <taxon>Spermatophyta</taxon>
        <taxon>Magnoliopsida</taxon>
        <taxon>eudicotyledons</taxon>
        <taxon>Gunneridae</taxon>
        <taxon>Pentapetalae</taxon>
        <taxon>rosids</taxon>
        <taxon>malvids</taxon>
        <taxon>Brassicales</taxon>
        <taxon>Brassicaceae</taxon>
        <taxon>Brassiceae</taxon>
        <taxon>Brassica</taxon>
    </lineage>
</organism>
<comment type="caution">
    <text evidence="2">The sequence shown here is derived from an EMBL/GenBank/DDBJ whole genome shotgun (WGS) entry which is preliminary data.</text>
</comment>
<feature type="compositionally biased region" description="Acidic residues" evidence="1">
    <location>
        <begin position="118"/>
        <end position="129"/>
    </location>
</feature>
<accession>A0A8X7V5V1</accession>
<name>A0A8X7V5V1_BRACI</name>